<dbReference type="GO" id="GO:0005634">
    <property type="term" value="C:nucleus"/>
    <property type="evidence" value="ECO:0007669"/>
    <property type="project" value="UniProtKB-SubCell"/>
</dbReference>
<evidence type="ECO:0000259" key="7">
    <source>
        <dbReference type="PROSITE" id="PS51005"/>
    </source>
</evidence>
<keyword evidence="4" id="KW-0804">Transcription</keyword>
<gene>
    <name evidence="8" type="ORF">QYE76_018662</name>
</gene>
<dbReference type="InterPro" id="IPR036093">
    <property type="entry name" value="NAC_dom_sf"/>
</dbReference>
<dbReference type="PANTHER" id="PTHR31719:SF243">
    <property type="entry name" value="NAC DOMAIN-CONTAINING PROTEIN"/>
    <property type="match status" value="1"/>
</dbReference>
<feature type="domain" description="NAC" evidence="7">
    <location>
        <begin position="12"/>
        <end position="164"/>
    </location>
</feature>
<feature type="region of interest" description="Disordered" evidence="6">
    <location>
        <begin position="166"/>
        <end position="244"/>
    </location>
</feature>
<dbReference type="PROSITE" id="PS51005">
    <property type="entry name" value="NAC"/>
    <property type="match status" value="1"/>
</dbReference>
<name>A0AAD8QLC8_LOLMU</name>
<comment type="subcellular location">
    <subcellularLocation>
        <location evidence="1">Nucleus</location>
    </subcellularLocation>
</comment>
<keyword evidence="5" id="KW-0539">Nucleus</keyword>
<sequence length="448" mass="48276">MASPPPFPTPERVPGLSFAPQDDELITRYLGPKIARQPLPAATADFIHETDVYAADPAALCAGFPPAYSGIDESSKIWYFFTSPKAKNSRGSRKSRTVGENQGTWHSESRKDVFAGKEKDRLVGYRRSFSHETSSGGKSGWLMMEFGVGANQEDGLVVSKIYKTPRPATAGCSSSARKKRKATDPAAPSARGKKRKAEDEERSDPAAPSARVRRRLSFCSPTATPDDDFLNETQRQHSEAQEQTPAFDPISFFADGLAPSSLNCYGTPVLGDWTTAPENSGSWATADPLLPVETRPEESASAGDCSFFFNDHARFGLSCPGTTHIGPSAYWTSPAVSEQYAEPSATDCSFFQNNNAGFAPSCPDTTLLPPAASQQYGEISYSSSTSGMEFLASLPVTGFQHDAPFYWPCEPSSAPTALSAASTPLRSCGTNWASPMLLPLQGWRNSLC</sequence>
<evidence type="ECO:0000256" key="3">
    <source>
        <dbReference type="ARBA" id="ARBA00023125"/>
    </source>
</evidence>
<dbReference type="InterPro" id="IPR003441">
    <property type="entry name" value="NAC-dom"/>
</dbReference>
<evidence type="ECO:0000256" key="6">
    <source>
        <dbReference type="SAM" id="MobiDB-lite"/>
    </source>
</evidence>
<dbReference type="GO" id="GO:0003677">
    <property type="term" value="F:DNA binding"/>
    <property type="evidence" value="ECO:0007669"/>
    <property type="project" value="UniProtKB-KW"/>
</dbReference>
<evidence type="ECO:0000313" key="9">
    <source>
        <dbReference type="Proteomes" id="UP001231189"/>
    </source>
</evidence>
<dbReference type="EMBL" id="JAUUTY010000111">
    <property type="protein sequence ID" value="KAK1603178.1"/>
    <property type="molecule type" value="Genomic_DNA"/>
</dbReference>
<dbReference type="Proteomes" id="UP001231189">
    <property type="component" value="Unassembled WGS sequence"/>
</dbReference>
<dbReference type="AlphaFoldDB" id="A0AAD8QLC8"/>
<evidence type="ECO:0000256" key="2">
    <source>
        <dbReference type="ARBA" id="ARBA00023015"/>
    </source>
</evidence>
<accession>A0AAD8QLC8</accession>
<dbReference type="PANTHER" id="PTHR31719">
    <property type="entry name" value="NAC TRANSCRIPTION FACTOR 56"/>
    <property type="match status" value="1"/>
</dbReference>
<feature type="region of interest" description="Disordered" evidence="6">
    <location>
        <begin position="86"/>
        <end position="107"/>
    </location>
</feature>
<protein>
    <recommendedName>
        <fullName evidence="7">NAC domain-containing protein</fullName>
    </recommendedName>
</protein>
<dbReference type="Pfam" id="PF02365">
    <property type="entry name" value="NAM"/>
    <property type="match status" value="1"/>
</dbReference>
<feature type="compositionally biased region" description="Basic residues" evidence="6">
    <location>
        <begin position="87"/>
        <end position="96"/>
    </location>
</feature>
<keyword evidence="9" id="KW-1185">Reference proteome</keyword>
<reference evidence="8" key="1">
    <citation type="submission" date="2023-07" db="EMBL/GenBank/DDBJ databases">
        <title>A chromosome-level genome assembly of Lolium multiflorum.</title>
        <authorList>
            <person name="Chen Y."/>
            <person name="Copetti D."/>
            <person name="Kolliker R."/>
            <person name="Studer B."/>
        </authorList>
    </citation>
    <scope>NUCLEOTIDE SEQUENCE</scope>
    <source>
        <strain evidence="8">02402/16</strain>
        <tissue evidence="8">Leaf</tissue>
    </source>
</reference>
<keyword evidence="2" id="KW-0805">Transcription regulation</keyword>
<dbReference type="SUPFAM" id="SSF101941">
    <property type="entry name" value="NAC domain"/>
    <property type="match status" value="1"/>
</dbReference>
<dbReference type="Gene3D" id="2.170.150.80">
    <property type="entry name" value="NAC domain"/>
    <property type="match status" value="1"/>
</dbReference>
<dbReference type="GO" id="GO:0006355">
    <property type="term" value="P:regulation of DNA-templated transcription"/>
    <property type="evidence" value="ECO:0007669"/>
    <property type="project" value="InterPro"/>
</dbReference>
<evidence type="ECO:0000256" key="1">
    <source>
        <dbReference type="ARBA" id="ARBA00004123"/>
    </source>
</evidence>
<comment type="caution">
    <text evidence="8">The sequence shown here is derived from an EMBL/GenBank/DDBJ whole genome shotgun (WGS) entry which is preliminary data.</text>
</comment>
<organism evidence="8 9">
    <name type="scientific">Lolium multiflorum</name>
    <name type="common">Italian ryegrass</name>
    <name type="synonym">Lolium perenne subsp. multiflorum</name>
    <dbReference type="NCBI Taxonomy" id="4521"/>
    <lineage>
        <taxon>Eukaryota</taxon>
        <taxon>Viridiplantae</taxon>
        <taxon>Streptophyta</taxon>
        <taxon>Embryophyta</taxon>
        <taxon>Tracheophyta</taxon>
        <taxon>Spermatophyta</taxon>
        <taxon>Magnoliopsida</taxon>
        <taxon>Liliopsida</taxon>
        <taxon>Poales</taxon>
        <taxon>Poaceae</taxon>
        <taxon>BOP clade</taxon>
        <taxon>Pooideae</taxon>
        <taxon>Poodae</taxon>
        <taxon>Poeae</taxon>
        <taxon>Poeae Chloroplast Group 2 (Poeae type)</taxon>
        <taxon>Loliodinae</taxon>
        <taxon>Loliinae</taxon>
        <taxon>Lolium</taxon>
    </lineage>
</organism>
<evidence type="ECO:0000256" key="5">
    <source>
        <dbReference type="ARBA" id="ARBA00023242"/>
    </source>
</evidence>
<evidence type="ECO:0000256" key="4">
    <source>
        <dbReference type="ARBA" id="ARBA00023163"/>
    </source>
</evidence>
<proteinExistence type="predicted"/>
<evidence type="ECO:0000313" key="8">
    <source>
        <dbReference type="EMBL" id="KAK1603178.1"/>
    </source>
</evidence>
<keyword evidence="3" id="KW-0238">DNA-binding</keyword>